<dbReference type="GO" id="GO:0022857">
    <property type="term" value="F:transmembrane transporter activity"/>
    <property type="evidence" value="ECO:0007669"/>
    <property type="project" value="TreeGrafter"/>
</dbReference>
<keyword evidence="4 5" id="KW-0472">Membrane</keyword>
<dbReference type="InterPro" id="IPR050382">
    <property type="entry name" value="MFS_Na/Anion_cotransporter"/>
</dbReference>
<evidence type="ECO:0000313" key="7">
    <source>
        <dbReference type="Proteomes" id="UP001497382"/>
    </source>
</evidence>
<name>A0AAV2BA57_9ARAC</name>
<comment type="caution">
    <text evidence="6">The sequence shown here is derived from an EMBL/GenBank/DDBJ whole genome shotgun (WGS) entry which is preliminary data.</text>
</comment>
<dbReference type="SUPFAM" id="SSF103473">
    <property type="entry name" value="MFS general substrate transporter"/>
    <property type="match status" value="1"/>
</dbReference>
<dbReference type="PANTHER" id="PTHR11662">
    <property type="entry name" value="SOLUTE CARRIER FAMILY 17"/>
    <property type="match status" value="1"/>
</dbReference>
<proteinExistence type="predicted"/>
<evidence type="ECO:0000256" key="5">
    <source>
        <dbReference type="SAM" id="Phobius"/>
    </source>
</evidence>
<dbReference type="InterPro" id="IPR036259">
    <property type="entry name" value="MFS_trans_sf"/>
</dbReference>
<evidence type="ECO:0000256" key="4">
    <source>
        <dbReference type="ARBA" id="ARBA00023136"/>
    </source>
</evidence>
<evidence type="ECO:0000313" key="6">
    <source>
        <dbReference type="EMBL" id="CAL1293108.1"/>
    </source>
</evidence>
<evidence type="ECO:0000256" key="2">
    <source>
        <dbReference type="ARBA" id="ARBA00022692"/>
    </source>
</evidence>
<organism evidence="6 7">
    <name type="scientific">Larinioides sclopetarius</name>
    <dbReference type="NCBI Taxonomy" id="280406"/>
    <lineage>
        <taxon>Eukaryota</taxon>
        <taxon>Metazoa</taxon>
        <taxon>Ecdysozoa</taxon>
        <taxon>Arthropoda</taxon>
        <taxon>Chelicerata</taxon>
        <taxon>Arachnida</taxon>
        <taxon>Araneae</taxon>
        <taxon>Araneomorphae</taxon>
        <taxon>Entelegynae</taxon>
        <taxon>Araneoidea</taxon>
        <taxon>Araneidae</taxon>
        <taxon>Larinioides</taxon>
    </lineage>
</organism>
<dbReference type="GO" id="GO:0016020">
    <property type="term" value="C:membrane"/>
    <property type="evidence" value="ECO:0007669"/>
    <property type="project" value="UniProtKB-SubCell"/>
</dbReference>
<gene>
    <name evidence="6" type="ORF">LARSCL_LOCUS18018</name>
</gene>
<keyword evidence="7" id="KW-1185">Reference proteome</keyword>
<reference evidence="6 7" key="1">
    <citation type="submission" date="2024-04" db="EMBL/GenBank/DDBJ databases">
        <authorList>
            <person name="Rising A."/>
            <person name="Reimegard J."/>
            <person name="Sonavane S."/>
            <person name="Akerstrom W."/>
            <person name="Nylinder S."/>
            <person name="Hedman E."/>
            <person name="Kallberg Y."/>
        </authorList>
    </citation>
    <scope>NUCLEOTIDE SEQUENCE [LARGE SCALE GENOMIC DNA]</scope>
</reference>
<dbReference type="Gene3D" id="1.20.1250.20">
    <property type="entry name" value="MFS general substrate transporter like domains"/>
    <property type="match status" value="1"/>
</dbReference>
<protein>
    <submittedName>
        <fullName evidence="6">Uncharacterized protein</fullName>
    </submittedName>
</protein>
<dbReference type="GO" id="GO:0006820">
    <property type="term" value="P:monoatomic anion transport"/>
    <property type="evidence" value="ECO:0007669"/>
    <property type="project" value="TreeGrafter"/>
</dbReference>
<keyword evidence="2 5" id="KW-0812">Transmembrane</keyword>
<keyword evidence="3 5" id="KW-1133">Transmembrane helix</keyword>
<evidence type="ECO:0000256" key="1">
    <source>
        <dbReference type="ARBA" id="ARBA00004141"/>
    </source>
</evidence>
<dbReference type="PANTHER" id="PTHR11662:SF399">
    <property type="entry name" value="FI19708P1-RELATED"/>
    <property type="match status" value="1"/>
</dbReference>
<dbReference type="Proteomes" id="UP001497382">
    <property type="component" value="Unassembled WGS sequence"/>
</dbReference>
<sequence>MATGWLCDIPGFGWPSAFFIVGTLNVLLAVAIQFVCYEYLATYPWITDEELKFITNGLDNKEPEKQYPTPWKKIFTSAPTYACIYGLFGNYWSITYYSTVHPTFMGTILHYPLTELFFLRME</sequence>
<accession>A0AAV2BA57</accession>
<dbReference type="AlphaFoldDB" id="A0AAV2BA57"/>
<dbReference type="EMBL" id="CAXIEN010000320">
    <property type="protein sequence ID" value="CAL1293108.1"/>
    <property type="molecule type" value="Genomic_DNA"/>
</dbReference>
<feature type="transmembrane region" description="Helical" evidence="5">
    <location>
        <begin position="12"/>
        <end position="37"/>
    </location>
</feature>
<comment type="subcellular location">
    <subcellularLocation>
        <location evidence="1">Membrane</location>
        <topology evidence="1">Multi-pass membrane protein</topology>
    </subcellularLocation>
</comment>
<evidence type="ECO:0000256" key="3">
    <source>
        <dbReference type="ARBA" id="ARBA00022989"/>
    </source>
</evidence>